<feature type="non-terminal residue" evidence="1">
    <location>
        <position position="1"/>
    </location>
</feature>
<dbReference type="Proteomes" id="UP001189429">
    <property type="component" value="Unassembled WGS sequence"/>
</dbReference>
<evidence type="ECO:0000313" key="2">
    <source>
        <dbReference type="Proteomes" id="UP001189429"/>
    </source>
</evidence>
<gene>
    <name evidence="1" type="ORF">PCOR1329_LOCUS16141</name>
</gene>
<name>A0ABN9R3T3_9DINO</name>
<keyword evidence="2" id="KW-1185">Reference proteome</keyword>
<protein>
    <recommendedName>
        <fullName evidence="3">COX assembly mitochondrial protein</fullName>
    </recommendedName>
</protein>
<accession>A0ABN9R3T3</accession>
<evidence type="ECO:0008006" key="3">
    <source>
        <dbReference type="Google" id="ProtNLM"/>
    </source>
</evidence>
<proteinExistence type="predicted"/>
<comment type="caution">
    <text evidence="1">The sequence shown here is derived from an EMBL/GenBank/DDBJ whole genome shotgun (WGS) entry which is preliminary data.</text>
</comment>
<evidence type="ECO:0000313" key="1">
    <source>
        <dbReference type="EMBL" id="CAK0811596.1"/>
    </source>
</evidence>
<dbReference type="EMBL" id="CAUYUJ010004926">
    <property type="protein sequence ID" value="CAK0811596.1"/>
    <property type="molecule type" value="Genomic_DNA"/>
</dbReference>
<sequence length="110" mass="12033">ELGGPPLPLGWPRALFPAAAPARGAAAAFESQALGLPAGTRARRAARVCAMIQANPSKLKKSHIVCTMRPLRLCIEENNGDISKCRPEVEEFERICRARGHPYQQRLCDE</sequence>
<organism evidence="1 2">
    <name type="scientific">Prorocentrum cordatum</name>
    <dbReference type="NCBI Taxonomy" id="2364126"/>
    <lineage>
        <taxon>Eukaryota</taxon>
        <taxon>Sar</taxon>
        <taxon>Alveolata</taxon>
        <taxon>Dinophyceae</taxon>
        <taxon>Prorocentrales</taxon>
        <taxon>Prorocentraceae</taxon>
        <taxon>Prorocentrum</taxon>
    </lineage>
</organism>
<reference evidence="1" key="1">
    <citation type="submission" date="2023-10" db="EMBL/GenBank/DDBJ databases">
        <authorList>
            <person name="Chen Y."/>
            <person name="Shah S."/>
            <person name="Dougan E. K."/>
            <person name="Thang M."/>
            <person name="Chan C."/>
        </authorList>
    </citation>
    <scope>NUCLEOTIDE SEQUENCE [LARGE SCALE GENOMIC DNA]</scope>
</reference>